<evidence type="ECO:0000313" key="2">
    <source>
        <dbReference type="Proteomes" id="UP000299102"/>
    </source>
</evidence>
<gene>
    <name evidence="1" type="ORF">EVAR_52912_1</name>
</gene>
<name>A0A4C1Y4H0_EUMVA</name>
<evidence type="ECO:0000313" key="1">
    <source>
        <dbReference type="EMBL" id="GBP70786.1"/>
    </source>
</evidence>
<proteinExistence type="predicted"/>
<dbReference type="Proteomes" id="UP000299102">
    <property type="component" value="Unassembled WGS sequence"/>
</dbReference>
<dbReference type="EMBL" id="BGZK01001086">
    <property type="protein sequence ID" value="GBP70786.1"/>
    <property type="molecule type" value="Genomic_DNA"/>
</dbReference>
<protein>
    <submittedName>
        <fullName evidence="1">Uncharacterized protein</fullName>
    </submittedName>
</protein>
<accession>A0A4C1Y4H0</accession>
<sequence>MGRNQTGFETECGIGIEMKSVTGIEITNSIGTTRIESGNEVGIDVTAIVIPFPLSVPVPLSIAISSDFDSGHDLDSDVSPAIDYDLGSVLDFEAFRSRLSVCSSSRLRFRFRSRCQFQFERKRGRHKPDNLVRTTNNGRPAAAAKAFDICTEGKFSTRDKYTSESWHAARCRFNV</sequence>
<comment type="caution">
    <text evidence="1">The sequence shown here is derived from an EMBL/GenBank/DDBJ whole genome shotgun (WGS) entry which is preliminary data.</text>
</comment>
<reference evidence="1 2" key="1">
    <citation type="journal article" date="2019" name="Commun. Biol.">
        <title>The bagworm genome reveals a unique fibroin gene that provides high tensile strength.</title>
        <authorList>
            <person name="Kono N."/>
            <person name="Nakamura H."/>
            <person name="Ohtoshi R."/>
            <person name="Tomita M."/>
            <person name="Numata K."/>
            <person name="Arakawa K."/>
        </authorList>
    </citation>
    <scope>NUCLEOTIDE SEQUENCE [LARGE SCALE GENOMIC DNA]</scope>
</reference>
<dbReference type="AlphaFoldDB" id="A0A4C1Y4H0"/>
<keyword evidence="2" id="KW-1185">Reference proteome</keyword>
<organism evidence="1 2">
    <name type="scientific">Eumeta variegata</name>
    <name type="common">Bagworm moth</name>
    <name type="synonym">Eumeta japonica</name>
    <dbReference type="NCBI Taxonomy" id="151549"/>
    <lineage>
        <taxon>Eukaryota</taxon>
        <taxon>Metazoa</taxon>
        <taxon>Ecdysozoa</taxon>
        <taxon>Arthropoda</taxon>
        <taxon>Hexapoda</taxon>
        <taxon>Insecta</taxon>
        <taxon>Pterygota</taxon>
        <taxon>Neoptera</taxon>
        <taxon>Endopterygota</taxon>
        <taxon>Lepidoptera</taxon>
        <taxon>Glossata</taxon>
        <taxon>Ditrysia</taxon>
        <taxon>Tineoidea</taxon>
        <taxon>Psychidae</taxon>
        <taxon>Oiketicinae</taxon>
        <taxon>Eumeta</taxon>
    </lineage>
</organism>